<evidence type="ECO:0000313" key="6">
    <source>
        <dbReference type="Proteomes" id="UP000031516"/>
    </source>
</evidence>
<dbReference type="Proteomes" id="UP000031516">
    <property type="component" value="Unassembled WGS sequence"/>
</dbReference>
<dbReference type="InterPro" id="IPR016159">
    <property type="entry name" value="Cullin_repeat-like_dom_sf"/>
</dbReference>
<dbReference type="AlphaFoldDB" id="A0A0A8L5G2"/>
<dbReference type="SUPFAM" id="SSF46785">
    <property type="entry name" value="Winged helix' DNA-binding domain"/>
    <property type="match status" value="1"/>
</dbReference>
<dbReference type="SMART" id="SM00182">
    <property type="entry name" value="CULLIN"/>
    <property type="match status" value="1"/>
</dbReference>
<dbReference type="SUPFAM" id="SSF75632">
    <property type="entry name" value="Cullin homology domain"/>
    <property type="match status" value="1"/>
</dbReference>
<keyword evidence="6" id="KW-1185">Reference proteome</keyword>
<evidence type="ECO:0000259" key="4">
    <source>
        <dbReference type="PROSITE" id="PS50069"/>
    </source>
</evidence>
<dbReference type="InterPro" id="IPR036388">
    <property type="entry name" value="WH-like_DNA-bd_sf"/>
</dbReference>
<comment type="caution">
    <text evidence="5">The sequence shown here is derived from an EMBL/GenBank/DDBJ whole genome shotgun (WGS) entry which is preliminary data.</text>
</comment>
<dbReference type="Gene3D" id="1.20.1310.10">
    <property type="entry name" value="Cullin Repeats"/>
    <property type="match status" value="3"/>
</dbReference>
<dbReference type="OrthoDB" id="27073at2759"/>
<dbReference type="PROSITE" id="PS50069">
    <property type="entry name" value="CULLIN_2"/>
    <property type="match status" value="1"/>
</dbReference>
<dbReference type="Pfam" id="PF10557">
    <property type="entry name" value="Cullin_Nedd8"/>
    <property type="match status" value="1"/>
</dbReference>
<evidence type="ECO:0000256" key="2">
    <source>
        <dbReference type="PROSITE-ProRule" id="PRU00330"/>
    </source>
</evidence>
<organism evidence="5 6">
    <name type="scientific">Kluyveromyces dobzhanskii CBS 2104</name>
    <dbReference type="NCBI Taxonomy" id="1427455"/>
    <lineage>
        <taxon>Eukaryota</taxon>
        <taxon>Fungi</taxon>
        <taxon>Dikarya</taxon>
        <taxon>Ascomycota</taxon>
        <taxon>Saccharomycotina</taxon>
        <taxon>Saccharomycetes</taxon>
        <taxon>Saccharomycetales</taxon>
        <taxon>Saccharomycetaceae</taxon>
        <taxon>Kluyveromyces</taxon>
    </lineage>
</organism>
<dbReference type="InterPro" id="IPR045093">
    <property type="entry name" value="Cullin"/>
</dbReference>
<comment type="similarity">
    <text evidence="1 2 3">Belongs to the cullin family.</text>
</comment>
<evidence type="ECO:0000256" key="3">
    <source>
        <dbReference type="RuleBase" id="RU003829"/>
    </source>
</evidence>
<sequence length="730" mass="83998">MPSVKPIVSTRRFTRKTESLDDYWSVLQNGIDKIFDDRVAELSFEKLYTTVYGLVLSKNGPQLHDRLTEQLSTHFIEVRKSFDGITGADGLQHLNVVWKKQKIYLSQISDVFVYMDSVYSKRENKPDVVSLGSRLFLKEVVGHVSDMLKSTLVNEINEARKRGGEYAESGVIKDAISVLNTLELKDGMSSVFIMEFEPFLLESTEKYYKDLHSQLTQGDGTSHWKDFDTLLKLLKAEDLTCNNIFDDLDTISKFHNIAEKALVTDNIQEIARYNVAKIVNDDQKDVFSKLLAISSSQRDKNVIFNQLSQFIVKEVLSIEIDASAKKKSVAAVAWIQELIALRDKYYELGSNLSSEQAAGFKCINEAFGKASNQIKVFPEFLSLYFDNFLKFAPKEINSNARKCVHFFKLFKDKDAFEVIYRQQLSRRLLQQKSNVVREQELIFLLQEDVGTSYTSKLRGMLRDFHLSTNFMQKSGKTLCQTRDVSVNVLTHMFWPLQDSQMNKDVVIPDSFGEIKTGFENLYAKTHSGRLLDWNYHLSTVEIAYQFRHSYHELSMPMFSGVIFLLFKNHQSLTFDEIVQLTNLPSQEVRKNMITMSVAPKTRILQKDPPGKSISNSDSFSINHDFTAPQRKVKVLMVVLNNKPSAANDSTRSAVEKKLLNSRLAVINAAVTRIMKRDRKLYHSELQEKVIQSIPLFEMNSNLFKMSLEYLLDNEYLQRDFDNTTIYHYLP</sequence>
<proteinExistence type="inferred from homology"/>
<dbReference type="Pfam" id="PF26557">
    <property type="entry name" value="Cullin_AB"/>
    <property type="match status" value="1"/>
</dbReference>
<dbReference type="SUPFAM" id="SSF74788">
    <property type="entry name" value="Cullin repeat-like"/>
    <property type="match status" value="1"/>
</dbReference>
<dbReference type="InterPro" id="IPR001373">
    <property type="entry name" value="Cullin_N"/>
</dbReference>
<dbReference type="Gene3D" id="1.10.10.10">
    <property type="entry name" value="Winged helix-like DNA-binding domain superfamily/Winged helix DNA-binding domain"/>
    <property type="match status" value="1"/>
</dbReference>
<dbReference type="EMBL" id="CCBQ010000022">
    <property type="protein sequence ID" value="CDO93365.1"/>
    <property type="molecule type" value="Genomic_DNA"/>
</dbReference>
<evidence type="ECO:0000256" key="1">
    <source>
        <dbReference type="ARBA" id="ARBA00006019"/>
    </source>
</evidence>
<protein>
    <submittedName>
        <fullName evidence="5">WGS project CCBQ000000000 data, contig 00009</fullName>
    </submittedName>
</protein>
<dbReference type="GO" id="GO:0031625">
    <property type="term" value="F:ubiquitin protein ligase binding"/>
    <property type="evidence" value="ECO:0007669"/>
    <property type="project" value="InterPro"/>
</dbReference>
<reference evidence="5 6" key="1">
    <citation type="submission" date="2014-03" db="EMBL/GenBank/DDBJ databases">
        <title>The genome of Kluyveromyces dobzhanskii.</title>
        <authorList>
            <person name="Nystedt B."/>
            <person name="Astrom S."/>
        </authorList>
    </citation>
    <scope>NUCLEOTIDE SEQUENCE [LARGE SCALE GENOMIC DNA]</scope>
    <source>
        <strain evidence="5 6">CBS 2104</strain>
    </source>
</reference>
<dbReference type="InterPro" id="IPR019559">
    <property type="entry name" value="Cullin_neddylation_domain"/>
</dbReference>
<dbReference type="InterPro" id="IPR036317">
    <property type="entry name" value="Cullin_homology_sf"/>
</dbReference>
<dbReference type="PANTHER" id="PTHR11932">
    <property type="entry name" value="CULLIN"/>
    <property type="match status" value="1"/>
</dbReference>
<gene>
    <name evidence="5" type="ORF">KLDO_g1663</name>
</gene>
<dbReference type="SMART" id="SM00884">
    <property type="entry name" value="Cullin_Nedd8"/>
    <property type="match status" value="1"/>
</dbReference>
<evidence type="ECO:0000313" key="5">
    <source>
        <dbReference type="EMBL" id="CDO93365.1"/>
    </source>
</evidence>
<accession>A0A0A8L5G2</accession>
<dbReference type="Pfam" id="PF00888">
    <property type="entry name" value="Cullin"/>
    <property type="match status" value="1"/>
</dbReference>
<dbReference type="InterPro" id="IPR036390">
    <property type="entry name" value="WH_DNA-bd_sf"/>
</dbReference>
<dbReference type="Gene3D" id="3.30.230.130">
    <property type="entry name" value="Cullin, Chain C, Domain 2"/>
    <property type="match status" value="1"/>
</dbReference>
<dbReference type="InterPro" id="IPR059120">
    <property type="entry name" value="Cullin-like_AB"/>
</dbReference>
<name>A0A0A8L5G2_9SACH</name>
<feature type="domain" description="Cullin family profile" evidence="4">
    <location>
        <begin position="376"/>
        <end position="596"/>
    </location>
</feature>
<dbReference type="InterPro" id="IPR016158">
    <property type="entry name" value="Cullin_homology"/>
</dbReference>
<dbReference type="GO" id="GO:0006511">
    <property type="term" value="P:ubiquitin-dependent protein catabolic process"/>
    <property type="evidence" value="ECO:0007669"/>
    <property type="project" value="InterPro"/>
</dbReference>